<evidence type="ECO:0000256" key="2">
    <source>
        <dbReference type="ARBA" id="ARBA00008869"/>
    </source>
</evidence>
<feature type="transmembrane region" description="Helical" evidence="10">
    <location>
        <begin position="826"/>
        <end position="848"/>
    </location>
</feature>
<feature type="transmembrane region" description="Helical" evidence="10">
    <location>
        <begin position="938"/>
        <end position="960"/>
    </location>
</feature>
<feature type="transmembrane region" description="Helical" evidence="10">
    <location>
        <begin position="674"/>
        <end position="693"/>
    </location>
</feature>
<dbReference type="GO" id="GO:0140359">
    <property type="term" value="F:ABC-type transporter activity"/>
    <property type="evidence" value="ECO:0007669"/>
    <property type="project" value="InterPro"/>
</dbReference>
<dbReference type="SMART" id="SM00382">
    <property type="entry name" value="AAA"/>
    <property type="match status" value="2"/>
</dbReference>
<evidence type="ECO:0000256" key="3">
    <source>
        <dbReference type="ARBA" id="ARBA00022448"/>
    </source>
</evidence>
<accession>I7LTC5</accession>
<evidence type="ECO:0000256" key="8">
    <source>
        <dbReference type="ARBA" id="ARBA00022989"/>
    </source>
</evidence>
<dbReference type="CDD" id="cd03263">
    <property type="entry name" value="ABC_subfamily_A"/>
    <property type="match status" value="2"/>
</dbReference>
<dbReference type="SUPFAM" id="SSF52540">
    <property type="entry name" value="P-loop containing nucleoside triphosphate hydrolases"/>
    <property type="match status" value="2"/>
</dbReference>
<protein>
    <submittedName>
        <fullName evidence="12">Transporter family ABC domain protein</fullName>
    </submittedName>
</protein>
<dbReference type="KEGG" id="tet:TTHERM_00529470"/>
<dbReference type="GeneID" id="7835396"/>
<keyword evidence="6" id="KW-0547">Nucleotide-binding</keyword>
<feature type="transmembrane region" description="Helical" evidence="10">
    <location>
        <begin position="86"/>
        <end position="107"/>
    </location>
</feature>
<dbReference type="PANTHER" id="PTHR19229:SF36">
    <property type="entry name" value="ATP-BINDING CASSETTE SUB-FAMILY A MEMBER 2"/>
    <property type="match status" value="1"/>
</dbReference>
<dbReference type="PROSITE" id="PS50893">
    <property type="entry name" value="ABC_TRANSPORTER_2"/>
    <property type="match status" value="2"/>
</dbReference>
<dbReference type="InterPro" id="IPR017871">
    <property type="entry name" value="ABC_transporter-like_CS"/>
</dbReference>
<dbReference type="Proteomes" id="UP000009168">
    <property type="component" value="Unassembled WGS sequence"/>
</dbReference>
<dbReference type="OrthoDB" id="10255969at2759"/>
<feature type="domain" description="ABC transporter" evidence="11">
    <location>
        <begin position="1002"/>
        <end position="1237"/>
    </location>
</feature>
<dbReference type="EMBL" id="GG662522">
    <property type="protein sequence ID" value="EAR84995.3"/>
    <property type="molecule type" value="Genomic_DNA"/>
</dbReference>
<feature type="transmembrane region" description="Helical" evidence="10">
    <location>
        <begin position="23"/>
        <end position="41"/>
    </location>
</feature>
<dbReference type="InterPro" id="IPR026082">
    <property type="entry name" value="ABCA"/>
</dbReference>
<dbReference type="GO" id="GO:0016020">
    <property type="term" value="C:membrane"/>
    <property type="evidence" value="ECO:0007669"/>
    <property type="project" value="UniProtKB-SubCell"/>
</dbReference>
<sequence length="1368" mass="155917">MITEQIIIVLLKNFKIYFRSKEIFIDPLPALVCGLVTAYTTMVLNPILVSFPFISLTRNLVYTLVSEKAERQKEIQKIMGLETSSYNMGWMIFYYLRGFYSTIFYLIPTAATGALTVDSFDWIQASIMYFFNIAIHINFAFFFSTFFSRPRIASEIYLLVSLAFSLMFFVGEGSSTSTNSSSLYALTFFFPQSALVLSWLAAGWQGYSNLLYFTLGDALVVITIMSVFYFVAYLYCDQVIKTEYGTHKHPLFFLDFFKKTNRNLSKVDSHEQSEFIDYEDNSSAQYHEKMNTRNAKISVQIKNLTKSFGKFIAVDDISFTLFEKQIFCLLGHNGAGKTTTISMLTGLLEKTSGKISYYGKDLNKNFSDIRQYIGLCTQKDSVYDQLTIEEHLRYMGQLKGKFFDELEEDIKHTIDKCALINQVGKKAGILSGGNKRKLSMAMSIIGGSKVIFLDEPSSGLDSLSRIQIREIINEIRDSEKTIILTTHHLEEVEELADRTAIMSKGKLLILGTNQYIKKNFCEGYHLTLSKKTKPDEVQAVFLNEEEQQQIKQLVIDTIPESKYNPQSAKGTVLMNLNFEAKNELLNLFQILEEKFPEVQITLEVNTLEDAFVNIGMDKEINEKNGENKINQEKYTDFESIKVPESVKKHPVFIFSNQLLALFLRRVIVSMKSASMIFTFIFPLLIQIGGVVLSKQLYKPNLTLPKEINDNKFLMLNTDAAFQILSYTLTITGIAASPVMDKEYRLRYALTVMGCRNTPYWLGSFIFDVLIMFSMFGIFLLCVPIIGLSVLTDNLGEISLILIISIFNYIGFSYLFSFIYSKSKWVYITYPFINFFIFFAAFLAGFLLIPQDYVAVKYLLNILSPFLSTSNAIGILAYSKYQNKLPNCGPQLPNETYKQWKERVQPGQLCFQPSYDGEVQEDPSWMKIYPGSLGNYQTYVYILLVQGIIFICLSILIDFLIQQLPNKSMKGEDYSEIEKDQHVAEEVHQEDQRVADPSCKDKIKVSKLYKTYYPDGKPFTAISNNSFGVDSGEVMGLLGPNGAGKSTTFNIITSLITKSSGSVQLKGVEVKSGQLDVYQDVGICPQFDSLYENLTVEDHLKLFGRMKGLKGQDLKECVDYFIQVMQLSDYRTRKAGNLSGGNKRKLCVTIALIGGPDLQFFDEPSSGVDPIARRFLWNTLKQSLKVRDSSIVLTTHSMQEAESLCSKIGILVNGKFQCLGSPNFLKKKYGDGYRLTIKCKNEDCASYIESQLLSKISNCKVSQKFDGRQIGFSIQYQNFSFYKTYMILNELQQVKISDIPVQQNHQVVIEIPSSSKVNKKNTTQNSMVIDSYQLTEMTLEQIFIHFSQQQKKNDEENEKKVKRKRFLCF</sequence>
<dbReference type="Gene3D" id="3.40.50.300">
    <property type="entry name" value="P-loop containing nucleotide triphosphate hydrolases"/>
    <property type="match status" value="2"/>
</dbReference>
<evidence type="ECO:0000256" key="9">
    <source>
        <dbReference type="ARBA" id="ARBA00023136"/>
    </source>
</evidence>
<dbReference type="PROSITE" id="PS00211">
    <property type="entry name" value="ABC_TRANSPORTER_1"/>
    <property type="match status" value="1"/>
</dbReference>
<name>I7LTC5_TETTS</name>
<feature type="transmembrane region" description="Helical" evidence="10">
    <location>
        <begin position="127"/>
        <end position="147"/>
    </location>
</feature>
<feature type="transmembrane region" description="Helical" evidence="10">
    <location>
        <begin position="183"/>
        <end position="203"/>
    </location>
</feature>
<keyword evidence="9 10" id="KW-0472">Membrane</keyword>
<feature type="transmembrane region" description="Helical" evidence="10">
    <location>
        <begin position="210"/>
        <end position="235"/>
    </location>
</feature>
<evidence type="ECO:0000256" key="5">
    <source>
        <dbReference type="ARBA" id="ARBA00022737"/>
    </source>
</evidence>
<gene>
    <name evidence="12" type="ORF">TTHERM_00529470</name>
</gene>
<keyword evidence="7" id="KW-0067">ATP-binding</keyword>
<dbReference type="FunFam" id="3.40.50.300:FF:000335">
    <property type="entry name" value="ATP binding cassette subfamily A member 5"/>
    <property type="match status" value="1"/>
</dbReference>
<feature type="transmembrane region" description="Helical" evidence="10">
    <location>
        <begin position="797"/>
        <end position="819"/>
    </location>
</feature>
<evidence type="ECO:0000313" key="13">
    <source>
        <dbReference type="Proteomes" id="UP000009168"/>
    </source>
</evidence>
<feature type="domain" description="ABC transporter" evidence="11">
    <location>
        <begin position="299"/>
        <end position="529"/>
    </location>
</feature>
<evidence type="ECO:0000313" key="12">
    <source>
        <dbReference type="EMBL" id="EAR84995.3"/>
    </source>
</evidence>
<keyword evidence="13" id="KW-1185">Reference proteome</keyword>
<feature type="transmembrane region" description="Helical" evidence="10">
    <location>
        <begin position="759"/>
        <end position="785"/>
    </location>
</feature>
<evidence type="ECO:0000256" key="1">
    <source>
        <dbReference type="ARBA" id="ARBA00004141"/>
    </source>
</evidence>
<evidence type="ECO:0000259" key="11">
    <source>
        <dbReference type="PROSITE" id="PS50893"/>
    </source>
</evidence>
<evidence type="ECO:0000256" key="6">
    <source>
        <dbReference type="ARBA" id="ARBA00022741"/>
    </source>
</evidence>
<keyword evidence="5" id="KW-0677">Repeat</keyword>
<evidence type="ECO:0000256" key="10">
    <source>
        <dbReference type="SAM" id="Phobius"/>
    </source>
</evidence>
<dbReference type="InterPro" id="IPR027417">
    <property type="entry name" value="P-loop_NTPase"/>
</dbReference>
<keyword evidence="8 10" id="KW-1133">Transmembrane helix</keyword>
<proteinExistence type="inferred from homology"/>
<keyword evidence="4 10" id="KW-0812">Transmembrane</keyword>
<comment type="similarity">
    <text evidence="2">Belongs to the ABC transporter superfamily. ABCA family.</text>
</comment>
<evidence type="ECO:0000256" key="4">
    <source>
        <dbReference type="ARBA" id="ARBA00022692"/>
    </source>
</evidence>
<dbReference type="PANTHER" id="PTHR19229">
    <property type="entry name" value="ATP-BINDING CASSETTE TRANSPORTER SUBFAMILY A ABCA"/>
    <property type="match status" value="1"/>
</dbReference>
<dbReference type="Pfam" id="PF00005">
    <property type="entry name" value="ABC_tran"/>
    <property type="match status" value="2"/>
</dbReference>
<comment type="subcellular location">
    <subcellularLocation>
        <location evidence="1">Membrane</location>
        <topology evidence="1">Multi-pass membrane protein</topology>
    </subcellularLocation>
</comment>
<organism evidence="12 13">
    <name type="scientific">Tetrahymena thermophila (strain SB210)</name>
    <dbReference type="NCBI Taxonomy" id="312017"/>
    <lineage>
        <taxon>Eukaryota</taxon>
        <taxon>Sar</taxon>
        <taxon>Alveolata</taxon>
        <taxon>Ciliophora</taxon>
        <taxon>Intramacronucleata</taxon>
        <taxon>Oligohymenophorea</taxon>
        <taxon>Hymenostomatida</taxon>
        <taxon>Tetrahymenina</taxon>
        <taxon>Tetrahymenidae</taxon>
        <taxon>Tetrahymena</taxon>
    </lineage>
</organism>
<dbReference type="InterPro" id="IPR003439">
    <property type="entry name" value="ABC_transporter-like_ATP-bd"/>
</dbReference>
<dbReference type="InterPro" id="IPR003593">
    <property type="entry name" value="AAA+_ATPase"/>
</dbReference>
<dbReference type="RefSeq" id="XP_001032658.3">
    <property type="nucleotide sequence ID" value="XM_001032658.3"/>
</dbReference>
<reference evidence="13" key="1">
    <citation type="journal article" date="2006" name="PLoS Biol.">
        <title>Macronuclear genome sequence of the ciliate Tetrahymena thermophila, a model eukaryote.</title>
        <authorList>
            <person name="Eisen J.A."/>
            <person name="Coyne R.S."/>
            <person name="Wu M."/>
            <person name="Wu D."/>
            <person name="Thiagarajan M."/>
            <person name="Wortman J.R."/>
            <person name="Badger J.H."/>
            <person name="Ren Q."/>
            <person name="Amedeo P."/>
            <person name="Jones K.M."/>
            <person name="Tallon L.J."/>
            <person name="Delcher A.L."/>
            <person name="Salzberg S.L."/>
            <person name="Silva J.C."/>
            <person name="Haas B.J."/>
            <person name="Majoros W.H."/>
            <person name="Farzad M."/>
            <person name="Carlton J.M."/>
            <person name="Smith R.K. Jr."/>
            <person name="Garg J."/>
            <person name="Pearlman R.E."/>
            <person name="Karrer K.M."/>
            <person name="Sun L."/>
            <person name="Manning G."/>
            <person name="Elde N.C."/>
            <person name="Turkewitz A.P."/>
            <person name="Asai D.J."/>
            <person name="Wilkes D.E."/>
            <person name="Wang Y."/>
            <person name="Cai H."/>
            <person name="Collins K."/>
            <person name="Stewart B.A."/>
            <person name="Lee S.R."/>
            <person name="Wilamowska K."/>
            <person name="Weinberg Z."/>
            <person name="Ruzzo W.L."/>
            <person name="Wloga D."/>
            <person name="Gaertig J."/>
            <person name="Frankel J."/>
            <person name="Tsao C.-C."/>
            <person name="Gorovsky M.A."/>
            <person name="Keeling P.J."/>
            <person name="Waller R.F."/>
            <person name="Patron N.J."/>
            <person name="Cherry J.M."/>
            <person name="Stover N.A."/>
            <person name="Krieger C.J."/>
            <person name="del Toro C."/>
            <person name="Ryder H.F."/>
            <person name="Williamson S.C."/>
            <person name="Barbeau R.A."/>
            <person name="Hamilton E.P."/>
            <person name="Orias E."/>
        </authorList>
    </citation>
    <scope>NUCLEOTIDE SEQUENCE [LARGE SCALE GENOMIC DNA]</scope>
    <source>
        <strain evidence="13">SB210</strain>
    </source>
</reference>
<keyword evidence="3" id="KW-0813">Transport</keyword>
<feature type="transmembrane region" description="Helical" evidence="10">
    <location>
        <begin position="154"/>
        <end position="171"/>
    </location>
</feature>
<dbReference type="GO" id="GO:0005319">
    <property type="term" value="F:lipid transporter activity"/>
    <property type="evidence" value="ECO:0007669"/>
    <property type="project" value="TreeGrafter"/>
</dbReference>
<evidence type="ECO:0000256" key="7">
    <source>
        <dbReference type="ARBA" id="ARBA00022840"/>
    </source>
</evidence>
<dbReference type="eggNOG" id="KOG0059">
    <property type="taxonomic scope" value="Eukaryota"/>
</dbReference>
<dbReference type="FunFam" id="3.40.50.300:FF:001253">
    <property type="entry name" value="ATP-binding cassette protein subfamily A, member 10"/>
    <property type="match status" value="1"/>
</dbReference>
<dbReference type="InParanoid" id="I7LTC5"/>
<feature type="transmembrane region" description="Helical" evidence="10">
    <location>
        <begin position="719"/>
        <end position="738"/>
    </location>
</feature>
<dbReference type="GO" id="GO:0005524">
    <property type="term" value="F:ATP binding"/>
    <property type="evidence" value="ECO:0007669"/>
    <property type="project" value="UniProtKB-KW"/>
</dbReference>
<dbReference type="GO" id="GO:0016887">
    <property type="term" value="F:ATP hydrolysis activity"/>
    <property type="evidence" value="ECO:0007669"/>
    <property type="project" value="InterPro"/>
</dbReference>